<reference evidence="2 3" key="1">
    <citation type="submission" date="2014-04" db="EMBL/GenBank/DDBJ databases">
        <authorList>
            <consortium name="DOE Joint Genome Institute"/>
            <person name="Kuo A."/>
            <person name="Kohler A."/>
            <person name="Nagy L.G."/>
            <person name="Floudas D."/>
            <person name="Copeland A."/>
            <person name="Barry K.W."/>
            <person name="Cichocki N."/>
            <person name="Veneault-Fourrey C."/>
            <person name="LaButti K."/>
            <person name="Lindquist E.A."/>
            <person name="Lipzen A."/>
            <person name="Lundell T."/>
            <person name="Morin E."/>
            <person name="Murat C."/>
            <person name="Sun H."/>
            <person name="Tunlid A."/>
            <person name="Henrissat B."/>
            <person name="Grigoriev I.V."/>
            <person name="Hibbett D.S."/>
            <person name="Martin F."/>
            <person name="Nordberg H.P."/>
            <person name="Cantor M.N."/>
            <person name="Hua S.X."/>
        </authorList>
    </citation>
    <scope>NUCLEOTIDE SEQUENCE [LARGE SCALE GENOMIC DNA]</scope>
    <source>
        <strain evidence="2 3">Foug A</strain>
    </source>
</reference>
<organism evidence="2 3">
    <name type="scientific">Scleroderma citrinum Foug A</name>
    <dbReference type="NCBI Taxonomy" id="1036808"/>
    <lineage>
        <taxon>Eukaryota</taxon>
        <taxon>Fungi</taxon>
        <taxon>Dikarya</taxon>
        <taxon>Basidiomycota</taxon>
        <taxon>Agaricomycotina</taxon>
        <taxon>Agaricomycetes</taxon>
        <taxon>Agaricomycetidae</taxon>
        <taxon>Boletales</taxon>
        <taxon>Sclerodermatineae</taxon>
        <taxon>Sclerodermataceae</taxon>
        <taxon>Scleroderma</taxon>
    </lineage>
</organism>
<dbReference type="AlphaFoldDB" id="A0A0C2ZNV5"/>
<dbReference type="Proteomes" id="UP000053989">
    <property type="component" value="Unassembled WGS sequence"/>
</dbReference>
<evidence type="ECO:0000313" key="3">
    <source>
        <dbReference type="Proteomes" id="UP000053989"/>
    </source>
</evidence>
<dbReference type="HOGENOM" id="CLU_105134_3_2_1"/>
<evidence type="ECO:0000313" key="2">
    <source>
        <dbReference type="EMBL" id="KIM63233.1"/>
    </source>
</evidence>
<proteinExistence type="predicted"/>
<reference evidence="3" key="2">
    <citation type="submission" date="2015-01" db="EMBL/GenBank/DDBJ databases">
        <title>Evolutionary Origins and Diversification of the Mycorrhizal Mutualists.</title>
        <authorList>
            <consortium name="DOE Joint Genome Institute"/>
            <consortium name="Mycorrhizal Genomics Consortium"/>
            <person name="Kohler A."/>
            <person name="Kuo A."/>
            <person name="Nagy L.G."/>
            <person name="Floudas D."/>
            <person name="Copeland A."/>
            <person name="Barry K.W."/>
            <person name="Cichocki N."/>
            <person name="Veneault-Fourrey C."/>
            <person name="LaButti K."/>
            <person name="Lindquist E.A."/>
            <person name="Lipzen A."/>
            <person name="Lundell T."/>
            <person name="Morin E."/>
            <person name="Murat C."/>
            <person name="Riley R."/>
            <person name="Ohm R."/>
            <person name="Sun H."/>
            <person name="Tunlid A."/>
            <person name="Henrissat B."/>
            <person name="Grigoriev I.V."/>
            <person name="Hibbett D.S."/>
            <person name="Martin F."/>
        </authorList>
    </citation>
    <scope>NUCLEOTIDE SEQUENCE [LARGE SCALE GENOMIC DNA]</scope>
    <source>
        <strain evidence="3">Foug A</strain>
    </source>
</reference>
<feature type="chain" id="PRO_5002160446" description="Hydrophobin" evidence="1">
    <location>
        <begin position="20"/>
        <end position="107"/>
    </location>
</feature>
<protein>
    <recommendedName>
        <fullName evidence="4">Hydrophobin</fullName>
    </recommendedName>
</protein>
<keyword evidence="3" id="KW-1185">Reference proteome</keyword>
<dbReference type="OrthoDB" id="4225815at2759"/>
<name>A0A0C2ZNV5_9AGAM</name>
<evidence type="ECO:0000256" key="1">
    <source>
        <dbReference type="SAM" id="SignalP"/>
    </source>
</evidence>
<sequence length="107" mass="11331">MFFQLSTFIITSLAMLAVASPVQLDVRGSSSSCGDNNNVYCCAIYQPPDEALPGWLGGTGGSMIGITCNIILDGGKCPGSQPSCCSNTYFVGYLFSRDPNKYLTVVL</sequence>
<keyword evidence="1" id="KW-0732">Signal</keyword>
<feature type="signal peptide" evidence="1">
    <location>
        <begin position="1"/>
        <end position="19"/>
    </location>
</feature>
<accession>A0A0C2ZNV5</accession>
<evidence type="ECO:0008006" key="4">
    <source>
        <dbReference type="Google" id="ProtNLM"/>
    </source>
</evidence>
<dbReference type="CDD" id="cd23507">
    <property type="entry name" value="hydrophobin_I"/>
    <property type="match status" value="1"/>
</dbReference>
<dbReference type="InParanoid" id="A0A0C2ZNV5"/>
<gene>
    <name evidence="2" type="ORF">SCLCIDRAFT_24370</name>
</gene>
<dbReference type="EMBL" id="KN822036">
    <property type="protein sequence ID" value="KIM63233.1"/>
    <property type="molecule type" value="Genomic_DNA"/>
</dbReference>